<evidence type="ECO:0000256" key="5">
    <source>
        <dbReference type="RuleBase" id="RU362076"/>
    </source>
</evidence>
<feature type="domain" description="FlgD/Vpr Ig-like" evidence="6">
    <location>
        <begin position="100"/>
        <end position="173"/>
    </location>
</feature>
<comment type="function">
    <text evidence="4 5">Required for flagellar hook formation. May act as a scaffolding protein.</text>
</comment>
<reference evidence="8 9" key="1">
    <citation type="submission" date="2018-10" db="EMBL/GenBank/DDBJ databases">
        <authorList>
            <person name="Criscuolo A."/>
        </authorList>
    </citation>
    <scope>NUCLEOTIDE SEQUENCE [LARGE SCALE GENOMIC DNA]</scope>
    <source>
        <strain evidence="8">DnA1</strain>
    </source>
</reference>
<dbReference type="Proteomes" id="UP000277294">
    <property type="component" value="Unassembled WGS sequence"/>
</dbReference>
<evidence type="ECO:0000256" key="3">
    <source>
        <dbReference type="ARBA" id="ARBA00022795"/>
    </source>
</evidence>
<feature type="domain" description="FlgD Tudor-like" evidence="7">
    <location>
        <begin position="84"/>
        <end position="215"/>
    </location>
</feature>
<dbReference type="GO" id="GO:0044781">
    <property type="term" value="P:bacterial-type flagellum organization"/>
    <property type="evidence" value="ECO:0007669"/>
    <property type="project" value="UniProtKB-UniRule"/>
</dbReference>
<dbReference type="Pfam" id="PF03963">
    <property type="entry name" value="FlgD"/>
    <property type="match status" value="1"/>
</dbReference>
<evidence type="ECO:0000256" key="1">
    <source>
        <dbReference type="ARBA" id="ARBA00010577"/>
    </source>
</evidence>
<evidence type="ECO:0000256" key="2">
    <source>
        <dbReference type="ARBA" id="ARBA00016013"/>
    </source>
</evidence>
<dbReference type="Gene3D" id="2.60.40.4070">
    <property type="match status" value="1"/>
</dbReference>
<name>A0A3P4B0T8_9BURK</name>
<comment type="similarity">
    <text evidence="1 5">Belongs to the FlgD family.</text>
</comment>
<proteinExistence type="inferred from homology"/>
<dbReference type="InterPro" id="IPR025963">
    <property type="entry name" value="FLgD_Tudor"/>
</dbReference>
<dbReference type="OrthoDB" id="9785233at2"/>
<evidence type="ECO:0000259" key="7">
    <source>
        <dbReference type="Pfam" id="PF13861"/>
    </source>
</evidence>
<dbReference type="Pfam" id="PF13861">
    <property type="entry name" value="FLgD_tudor"/>
    <property type="match status" value="1"/>
</dbReference>
<keyword evidence="3 5" id="KW-1005">Bacterial flagellum biogenesis</keyword>
<evidence type="ECO:0000256" key="4">
    <source>
        <dbReference type="ARBA" id="ARBA00024746"/>
    </source>
</evidence>
<dbReference type="Pfam" id="PF13860">
    <property type="entry name" value="FlgD_ig"/>
    <property type="match status" value="1"/>
</dbReference>
<dbReference type="InterPro" id="IPR005648">
    <property type="entry name" value="FlgD"/>
</dbReference>
<dbReference type="RefSeq" id="WP_124079413.1">
    <property type="nucleotide sequence ID" value="NZ_UWPJ01000016.1"/>
</dbReference>
<organism evidence="8 9">
    <name type="scientific">Pigmentiphaga humi</name>
    <dbReference type="NCBI Taxonomy" id="2478468"/>
    <lineage>
        <taxon>Bacteria</taxon>
        <taxon>Pseudomonadati</taxon>
        <taxon>Pseudomonadota</taxon>
        <taxon>Betaproteobacteria</taxon>
        <taxon>Burkholderiales</taxon>
        <taxon>Alcaligenaceae</taxon>
        <taxon>Pigmentiphaga</taxon>
    </lineage>
</organism>
<evidence type="ECO:0000259" key="6">
    <source>
        <dbReference type="Pfam" id="PF13860"/>
    </source>
</evidence>
<dbReference type="AlphaFoldDB" id="A0A3P4B0T8"/>
<evidence type="ECO:0000313" key="9">
    <source>
        <dbReference type="Proteomes" id="UP000277294"/>
    </source>
</evidence>
<accession>A0A3P4B0T8</accession>
<dbReference type="InterPro" id="IPR025965">
    <property type="entry name" value="FlgD/Vpr_Ig-like"/>
</dbReference>
<keyword evidence="9" id="KW-1185">Reference proteome</keyword>
<sequence>MAVSNVSGNSSSGTNASSLNAASAEELSQRFLAMLTAQMRNQDPLNPLDNAELTSQLAQISTVTGVSQLNSTMEWLGYSMGSLQATESASLVGRKVLLSGNALTLAEGKADGGYVLSIPVENAELVVKNADGTEVARKKLKDVEAGTHTFTWDGTDAKGTQLDDGEYTFEVQVGEGTQVGVAPTLSLTQIASVRPSSGATTVVDSRGNIVNLSNVYQIW</sequence>
<dbReference type="EMBL" id="UWPJ01000016">
    <property type="protein sequence ID" value="VCU69904.1"/>
    <property type="molecule type" value="Genomic_DNA"/>
</dbReference>
<dbReference type="Gene3D" id="2.30.30.910">
    <property type="match status" value="1"/>
</dbReference>
<protein>
    <recommendedName>
        <fullName evidence="2 5">Basal-body rod modification protein FlgD</fullName>
    </recommendedName>
</protein>
<gene>
    <name evidence="8" type="primary">flgD</name>
    <name evidence="8" type="ORF">PIGHUM_01969</name>
</gene>
<evidence type="ECO:0000313" key="8">
    <source>
        <dbReference type="EMBL" id="VCU69904.1"/>
    </source>
</evidence>